<dbReference type="KEGG" id="rhf:EUB48_05180"/>
<evidence type="ECO:0000313" key="1">
    <source>
        <dbReference type="EMBL" id="QDL36758.1"/>
    </source>
</evidence>
<proteinExistence type="predicted"/>
<dbReference type="Proteomes" id="UP000316798">
    <property type="component" value="Chromosome"/>
</dbReference>
<dbReference type="OrthoDB" id="9904872at2"/>
<gene>
    <name evidence="1" type="ORF">EUB48_05180</name>
</gene>
<name>A0A515D8M2_9BURK</name>
<dbReference type="RefSeq" id="WP_142817920.1">
    <property type="nucleotide sequence ID" value="NZ_CP035503.1"/>
</dbReference>
<protein>
    <submittedName>
        <fullName evidence="1">Uncharacterized protein</fullName>
    </submittedName>
</protein>
<dbReference type="AlphaFoldDB" id="A0A515D8M2"/>
<evidence type="ECO:0000313" key="2">
    <source>
        <dbReference type="Proteomes" id="UP000316798"/>
    </source>
</evidence>
<organism evidence="1 2">
    <name type="scientific">Rhodoferax sediminis</name>
    <dbReference type="NCBI Taxonomy" id="2509614"/>
    <lineage>
        <taxon>Bacteria</taxon>
        <taxon>Pseudomonadati</taxon>
        <taxon>Pseudomonadota</taxon>
        <taxon>Betaproteobacteria</taxon>
        <taxon>Burkholderiales</taxon>
        <taxon>Comamonadaceae</taxon>
        <taxon>Rhodoferax</taxon>
    </lineage>
</organism>
<dbReference type="EMBL" id="CP035503">
    <property type="protein sequence ID" value="QDL36758.1"/>
    <property type="molecule type" value="Genomic_DNA"/>
</dbReference>
<reference evidence="1 2" key="1">
    <citation type="submission" date="2019-01" db="EMBL/GenBank/DDBJ databases">
        <title>Genomic insights into a novel species Rhodoferax sp.</title>
        <authorList>
            <person name="Jin L."/>
        </authorList>
    </citation>
    <scope>NUCLEOTIDE SEQUENCE [LARGE SCALE GENOMIC DNA]</scope>
    <source>
        <strain evidence="1 2">CHu59-6-5</strain>
    </source>
</reference>
<keyword evidence="2" id="KW-1185">Reference proteome</keyword>
<accession>A0A515D8M2</accession>
<sequence length="88" mass="9695">MNNSAYPKPEKVAIKGNFYCPFDPITRQIRLTIKAPSMQEARHRMAALAHLIGVKQSGELSYVVLEEAPQGVPLYCSGVVTLAPVQVR</sequence>